<evidence type="ECO:0000313" key="3">
    <source>
        <dbReference type="EMBL" id="KAH0897717.1"/>
    </source>
</evidence>
<evidence type="ECO:0000256" key="2">
    <source>
        <dbReference type="ARBA" id="ARBA00023229"/>
    </source>
</evidence>
<dbReference type="SUPFAM" id="SSF55035">
    <property type="entry name" value="NAD-binding domain of HMG-CoA reductase"/>
    <property type="match status" value="1"/>
</dbReference>
<protein>
    <submittedName>
        <fullName evidence="3">Uncharacterized protein</fullName>
    </submittedName>
</protein>
<evidence type="ECO:0000313" key="4">
    <source>
        <dbReference type="Proteomes" id="UP000824890"/>
    </source>
</evidence>
<dbReference type="InterPro" id="IPR002202">
    <property type="entry name" value="HMG_CoA_Rdtase"/>
</dbReference>
<keyword evidence="4" id="KW-1185">Reference proteome</keyword>
<dbReference type="InterPro" id="IPR009023">
    <property type="entry name" value="HMG_CoA_Rdtase_NAD(P)-bd_sf"/>
</dbReference>
<organism evidence="3 4">
    <name type="scientific">Brassica napus</name>
    <name type="common">Rape</name>
    <dbReference type="NCBI Taxonomy" id="3708"/>
    <lineage>
        <taxon>Eukaryota</taxon>
        <taxon>Viridiplantae</taxon>
        <taxon>Streptophyta</taxon>
        <taxon>Embryophyta</taxon>
        <taxon>Tracheophyta</taxon>
        <taxon>Spermatophyta</taxon>
        <taxon>Magnoliopsida</taxon>
        <taxon>eudicotyledons</taxon>
        <taxon>Gunneridae</taxon>
        <taxon>Pentapetalae</taxon>
        <taxon>rosids</taxon>
        <taxon>malvids</taxon>
        <taxon>Brassicales</taxon>
        <taxon>Brassicaceae</taxon>
        <taxon>Brassiceae</taxon>
        <taxon>Brassica</taxon>
    </lineage>
</organism>
<keyword evidence="2" id="KW-0414">Isoprene biosynthesis</keyword>
<evidence type="ECO:0000256" key="1">
    <source>
        <dbReference type="ARBA" id="ARBA00005084"/>
    </source>
</evidence>
<dbReference type="Pfam" id="PF00368">
    <property type="entry name" value="HMG-CoA_red"/>
    <property type="match status" value="1"/>
</dbReference>
<comment type="caution">
    <text evidence="3">The sequence shown here is derived from an EMBL/GenBank/DDBJ whole genome shotgun (WGS) entry which is preliminary data.</text>
</comment>
<name>A0ABQ8AYX7_BRANA</name>
<dbReference type="PANTHER" id="PTHR10572:SF24">
    <property type="entry name" value="3-HYDROXY-3-METHYLGLUTARYL-COENZYME A REDUCTASE"/>
    <property type="match status" value="1"/>
</dbReference>
<dbReference type="PANTHER" id="PTHR10572">
    <property type="entry name" value="3-HYDROXY-3-METHYLGLUTARYL-COENZYME A REDUCTASE"/>
    <property type="match status" value="1"/>
</dbReference>
<dbReference type="Gene3D" id="3.30.70.420">
    <property type="entry name" value="Hydroxymethylglutaryl-CoA reductase, class I/II, NAD/NADP-binding domain"/>
    <property type="match status" value="1"/>
</dbReference>
<gene>
    <name evidence="3" type="ORF">HID58_047285</name>
</gene>
<reference evidence="3 4" key="1">
    <citation type="submission" date="2021-05" db="EMBL/GenBank/DDBJ databases">
        <title>Genome Assembly of Synthetic Allotetraploid Brassica napus Reveals Homoeologous Exchanges between Subgenomes.</title>
        <authorList>
            <person name="Davis J.T."/>
        </authorList>
    </citation>
    <scope>NUCLEOTIDE SEQUENCE [LARGE SCALE GENOMIC DNA]</scope>
    <source>
        <strain evidence="4">cv. Da-Ae</strain>
        <tissue evidence="3">Seedling</tissue>
    </source>
</reference>
<accession>A0ABQ8AYX7</accession>
<sequence>MYVSGGATITVLKDGTGTTRIYAAKSVHCTLAEKNAYVMFSCNTGGAMRMNIVIKGVHNVIEFLTYDFSDMNVNVISSECGCLGRAQYAQEPDRLCCCRLSRWIQRSCQQHIVLFIMVGTLRKKKHSFRFNRQRNTHGGVGDEVKESSDDSGMSSFSLRKLEEARAYIYRFPKPTQKAAKFDYTWRILANWEQGGNHQTSLDEEIGDPEDVEMVDSRQYMEGFRDDCNEFMEFS</sequence>
<dbReference type="PROSITE" id="PS50065">
    <property type="entry name" value="HMG_COA_REDUCTASE_4"/>
    <property type="match status" value="1"/>
</dbReference>
<dbReference type="Proteomes" id="UP000824890">
    <property type="component" value="Unassembled WGS sequence"/>
</dbReference>
<comment type="pathway">
    <text evidence="1">Metabolic intermediate biosynthesis; (R)-mevalonate biosynthesis; (R)-mevalonate from acetyl-CoA: step 3/3.</text>
</comment>
<dbReference type="EMBL" id="JAGKQM010000012">
    <property type="protein sequence ID" value="KAH0897717.1"/>
    <property type="molecule type" value="Genomic_DNA"/>
</dbReference>
<proteinExistence type="predicted"/>